<evidence type="ECO:0000256" key="3">
    <source>
        <dbReference type="ARBA" id="ARBA00001954"/>
    </source>
</evidence>
<keyword evidence="12" id="KW-1185">Reference proteome</keyword>
<name>A0A926RWG2_9BACI</name>
<dbReference type="EC" id="4.2.1.8" evidence="7"/>
<evidence type="ECO:0000256" key="4">
    <source>
        <dbReference type="ARBA" id="ARBA00002713"/>
    </source>
</evidence>
<dbReference type="InterPro" id="IPR036237">
    <property type="entry name" value="Xyl_isomerase-like_sf"/>
</dbReference>
<evidence type="ECO:0000256" key="7">
    <source>
        <dbReference type="ARBA" id="ARBA00012927"/>
    </source>
</evidence>
<reference evidence="11" key="1">
    <citation type="submission" date="2020-09" db="EMBL/GenBank/DDBJ databases">
        <title>A novel bacterium of genus Bacillus, isolated from South China Sea.</title>
        <authorList>
            <person name="Huang H."/>
            <person name="Mo K."/>
            <person name="Hu Y."/>
        </authorList>
    </citation>
    <scope>NUCLEOTIDE SEQUENCE</scope>
    <source>
        <strain evidence="11">IB182487</strain>
    </source>
</reference>
<dbReference type="Proteomes" id="UP000626844">
    <property type="component" value="Unassembled WGS sequence"/>
</dbReference>
<accession>A0A926RWG2</accession>
<comment type="cofactor">
    <cofactor evidence="2">
        <name>Mn(2+)</name>
        <dbReference type="ChEBI" id="CHEBI:29035"/>
    </cofactor>
</comment>
<evidence type="ECO:0000256" key="2">
    <source>
        <dbReference type="ARBA" id="ARBA00001936"/>
    </source>
</evidence>
<evidence type="ECO:0000256" key="8">
    <source>
        <dbReference type="ARBA" id="ARBA00023004"/>
    </source>
</evidence>
<comment type="pathway">
    <text evidence="5">Carbohydrate metabolism; pentose and glucuronate interconversion.</text>
</comment>
<evidence type="ECO:0000256" key="6">
    <source>
        <dbReference type="ARBA" id="ARBA00007389"/>
    </source>
</evidence>
<proteinExistence type="inferred from homology"/>
<protein>
    <recommendedName>
        <fullName evidence="7">mannonate dehydratase</fullName>
        <ecNumber evidence="7">4.2.1.8</ecNumber>
    </recommendedName>
</protein>
<keyword evidence="9" id="KW-0464">Manganese</keyword>
<evidence type="ECO:0000256" key="1">
    <source>
        <dbReference type="ARBA" id="ARBA00001794"/>
    </source>
</evidence>
<dbReference type="EMBL" id="JACXAI010000004">
    <property type="protein sequence ID" value="MBD1379550.1"/>
    <property type="molecule type" value="Genomic_DNA"/>
</dbReference>
<dbReference type="GO" id="GO:0008198">
    <property type="term" value="F:ferrous iron binding"/>
    <property type="evidence" value="ECO:0007669"/>
    <property type="project" value="TreeGrafter"/>
</dbReference>
<comment type="catalytic activity">
    <reaction evidence="1">
        <text>D-mannonate = 2-dehydro-3-deoxy-D-gluconate + H2O</text>
        <dbReference type="Rhea" id="RHEA:20097"/>
        <dbReference type="ChEBI" id="CHEBI:15377"/>
        <dbReference type="ChEBI" id="CHEBI:17767"/>
        <dbReference type="ChEBI" id="CHEBI:57990"/>
        <dbReference type="EC" id="4.2.1.8"/>
    </reaction>
</comment>
<keyword evidence="10" id="KW-0456">Lyase</keyword>
<comment type="function">
    <text evidence="4">Catalyzes the dehydration of D-mannonate.</text>
</comment>
<sequence length="337" mass="37509">MMKVSVTANYFDLSDKDLKQMSQLGVDCVDFGNGSSFPGVKEQGYPDLDALLKQKRRIRSWGLDINRVTLPNITTNFMNDGIGSEVEIENAVNAIKVFGEAGIKIVRQRFAGDVFPGLTTTYQAYQRGGVISRGESLGFTKEKAITPTLDESLKWREKFKEVYRQLVQTAEDYEVKIGMHPSDTPNPDTPFGGLGYHRIIDEFPNKNVGYIYCVGTRAEEGGSSLVLDEINHYGRKGRLFLIHFRNVRGSLATTKAFEEALLDDGDLNMFKILLELKKVGYDGCINPDHVPIMEGDLPDTDVNWSNSNIGWSSSSIGFAYSVGYIKAMLTALHEFSG</sequence>
<comment type="caution">
    <text evidence="11">The sequence shown here is derived from an EMBL/GenBank/DDBJ whole genome shotgun (WGS) entry which is preliminary data.</text>
</comment>
<dbReference type="GO" id="GO:0042840">
    <property type="term" value="P:D-glucuronate catabolic process"/>
    <property type="evidence" value="ECO:0007669"/>
    <property type="project" value="TreeGrafter"/>
</dbReference>
<gene>
    <name evidence="11" type="ORF">IC621_04850</name>
</gene>
<evidence type="ECO:0000313" key="12">
    <source>
        <dbReference type="Proteomes" id="UP000626844"/>
    </source>
</evidence>
<organism evidence="11 12">
    <name type="scientific">Metabacillus arenae</name>
    <dbReference type="NCBI Taxonomy" id="2771434"/>
    <lineage>
        <taxon>Bacteria</taxon>
        <taxon>Bacillati</taxon>
        <taxon>Bacillota</taxon>
        <taxon>Bacilli</taxon>
        <taxon>Bacillales</taxon>
        <taxon>Bacillaceae</taxon>
        <taxon>Metabacillus</taxon>
    </lineage>
</organism>
<dbReference type="SUPFAM" id="SSF51658">
    <property type="entry name" value="Xylose isomerase-like"/>
    <property type="match status" value="1"/>
</dbReference>
<comment type="similarity">
    <text evidence="6">Belongs to the mannonate dehydratase family.</text>
</comment>
<keyword evidence="8" id="KW-0408">Iron</keyword>
<dbReference type="InterPro" id="IPR004628">
    <property type="entry name" value="Man_deHydtase"/>
</dbReference>
<dbReference type="AlphaFoldDB" id="A0A926RWG2"/>
<evidence type="ECO:0000256" key="9">
    <source>
        <dbReference type="ARBA" id="ARBA00023211"/>
    </source>
</evidence>
<evidence type="ECO:0000256" key="5">
    <source>
        <dbReference type="ARBA" id="ARBA00004892"/>
    </source>
</evidence>
<dbReference type="GO" id="GO:0008927">
    <property type="term" value="F:mannonate dehydratase activity"/>
    <property type="evidence" value="ECO:0007669"/>
    <property type="project" value="UniProtKB-EC"/>
</dbReference>
<dbReference type="GO" id="GO:0030145">
    <property type="term" value="F:manganese ion binding"/>
    <property type="evidence" value="ECO:0007669"/>
    <property type="project" value="TreeGrafter"/>
</dbReference>
<dbReference type="PANTHER" id="PTHR30387:SF2">
    <property type="entry name" value="MANNONATE DEHYDRATASE"/>
    <property type="match status" value="1"/>
</dbReference>
<evidence type="ECO:0000313" key="11">
    <source>
        <dbReference type="EMBL" id="MBD1379550.1"/>
    </source>
</evidence>
<comment type="cofactor">
    <cofactor evidence="3">
        <name>Fe(2+)</name>
        <dbReference type="ChEBI" id="CHEBI:29033"/>
    </cofactor>
</comment>
<evidence type="ECO:0000256" key="10">
    <source>
        <dbReference type="ARBA" id="ARBA00023239"/>
    </source>
</evidence>
<dbReference type="PANTHER" id="PTHR30387">
    <property type="entry name" value="MANNONATE DEHYDRATASE"/>
    <property type="match status" value="1"/>
</dbReference>
<dbReference type="Pfam" id="PF03786">
    <property type="entry name" value="UxuA"/>
    <property type="match status" value="1"/>
</dbReference>
<dbReference type="Gene3D" id="3.20.20.150">
    <property type="entry name" value="Divalent-metal-dependent TIM barrel enzymes"/>
    <property type="match status" value="1"/>
</dbReference>